<dbReference type="EMBL" id="CP002304">
    <property type="protein sequence ID" value="ADQ14837.1"/>
    <property type="molecule type" value="Genomic_DNA"/>
</dbReference>
<gene>
    <name evidence="1" type="ordered locus">Halsa_1410</name>
</gene>
<protein>
    <submittedName>
        <fullName evidence="1">Uncharacterized protein</fullName>
    </submittedName>
</protein>
<name>E4RLC3_HALHG</name>
<dbReference type="Proteomes" id="UP000007434">
    <property type="component" value="Chromosome"/>
</dbReference>
<sequence>MENINMIDKYNSLSQSLEIKTDEIKPAFSDLLSLLSSYSQNLSYESLIINQEKVIINGSTKEKENIIKLLEILESDNYFMEPELKTINAAENYNFQIETRLRE</sequence>
<accession>E4RLC3</accession>
<dbReference type="KEGG" id="has:Halsa_1410"/>
<evidence type="ECO:0000313" key="1">
    <source>
        <dbReference type="EMBL" id="ADQ14837.1"/>
    </source>
</evidence>
<organism evidence="1 2">
    <name type="scientific">Halanaerobium hydrogeniformans</name>
    <name type="common">Halanaerobium sp. (strain sapolanicus)</name>
    <dbReference type="NCBI Taxonomy" id="656519"/>
    <lineage>
        <taxon>Bacteria</taxon>
        <taxon>Bacillati</taxon>
        <taxon>Bacillota</taxon>
        <taxon>Clostridia</taxon>
        <taxon>Halanaerobiales</taxon>
        <taxon>Halanaerobiaceae</taxon>
        <taxon>Halanaerobium</taxon>
    </lineage>
</organism>
<reference evidence="1 2" key="1">
    <citation type="submission" date="2010-11" db="EMBL/GenBank/DDBJ databases">
        <title>Complete sequence of Halanaerobium sp. sapolanicus.</title>
        <authorList>
            <consortium name="US DOE Joint Genome Institute"/>
            <person name="Lucas S."/>
            <person name="Copeland A."/>
            <person name="Lapidus A."/>
            <person name="Cheng J.-F."/>
            <person name="Bruce D."/>
            <person name="Goodwin L."/>
            <person name="Pitluck S."/>
            <person name="Davenport K."/>
            <person name="Detter J.C."/>
            <person name="Han C."/>
            <person name="Tapia R."/>
            <person name="Land M."/>
            <person name="Hauser L."/>
            <person name="Jeffries C."/>
            <person name="Kyrpides N."/>
            <person name="Ivanova N."/>
            <person name="Mikhailova N."/>
            <person name="Begemann M.B."/>
            <person name="Mormile M.R."/>
            <person name="Wall J.D."/>
            <person name="Elias D.A."/>
            <person name="Woyke T."/>
        </authorList>
    </citation>
    <scope>NUCLEOTIDE SEQUENCE [LARGE SCALE GENOMIC DNA]</scope>
    <source>
        <strain evidence="2">sapolanicus</strain>
    </source>
</reference>
<keyword evidence="2" id="KW-1185">Reference proteome</keyword>
<dbReference type="AlphaFoldDB" id="E4RLC3"/>
<reference evidence="1 2" key="2">
    <citation type="journal article" date="2011" name="J. Bacteriol.">
        <title>Complete Genome Sequence of the Haloalkaliphilic, Hydrogen Producing Halanaerobium hydrogenoformans.</title>
        <authorList>
            <person name="Brown S.D."/>
            <person name="Begemann M.B."/>
            <person name="Mormile M.R."/>
            <person name="Wall J.D."/>
            <person name="Han C.S."/>
            <person name="Goodwin L.A."/>
            <person name="Pitluck S."/>
            <person name="Land M.L."/>
            <person name="Hauser L.J."/>
            <person name="Elias D.A."/>
        </authorList>
    </citation>
    <scope>NUCLEOTIDE SEQUENCE [LARGE SCALE GENOMIC DNA]</scope>
    <source>
        <strain evidence="2">sapolanicus</strain>
    </source>
</reference>
<proteinExistence type="predicted"/>
<dbReference type="InterPro" id="IPR007813">
    <property type="entry name" value="PilN"/>
</dbReference>
<dbReference type="Pfam" id="PF05137">
    <property type="entry name" value="PilN"/>
    <property type="match status" value="1"/>
</dbReference>
<dbReference type="HOGENOM" id="CLU_2259840_0_0_9"/>
<evidence type="ECO:0000313" key="2">
    <source>
        <dbReference type="Proteomes" id="UP000007434"/>
    </source>
</evidence>
<dbReference type="STRING" id="656519.Halsa_1410"/>